<dbReference type="AlphaFoldDB" id="A0A6C0KVS2"/>
<reference evidence="1" key="1">
    <citation type="journal article" date="2020" name="Nature">
        <title>Giant virus diversity and host interactions through global metagenomics.</title>
        <authorList>
            <person name="Schulz F."/>
            <person name="Roux S."/>
            <person name="Paez-Espino D."/>
            <person name="Jungbluth S."/>
            <person name="Walsh D.A."/>
            <person name="Denef V.J."/>
            <person name="McMahon K.D."/>
            <person name="Konstantinidis K.T."/>
            <person name="Eloe-Fadrosh E.A."/>
            <person name="Kyrpides N.C."/>
            <person name="Woyke T."/>
        </authorList>
    </citation>
    <scope>NUCLEOTIDE SEQUENCE</scope>
    <source>
        <strain evidence="1">GVMAG-S-3300013286-35</strain>
    </source>
</reference>
<organism evidence="1">
    <name type="scientific">viral metagenome</name>
    <dbReference type="NCBI Taxonomy" id="1070528"/>
    <lineage>
        <taxon>unclassified sequences</taxon>
        <taxon>metagenomes</taxon>
        <taxon>organismal metagenomes</taxon>
    </lineage>
</organism>
<evidence type="ECO:0008006" key="2">
    <source>
        <dbReference type="Google" id="ProtNLM"/>
    </source>
</evidence>
<protein>
    <recommendedName>
        <fullName evidence="2">Glycosyltransferase</fullName>
    </recommendedName>
</protein>
<evidence type="ECO:0000313" key="1">
    <source>
        <dbReference type="EMBL" id="QHU22072.1"/>
    </source>
</evidence>
<dbReference type="SUPFAM" id="SSF53756">
    <property type="entry name" value="UDP-Glycosyltransferase/glycogen phosphorylase"/>
    <property type="match status" value="1"/>
</dbReference>
<dbReference type="EMBL" id="MN740995">
    <property type="protein sequence ID" value="QHU22072.1"/>
    <property type="molecule type" value="Genomic_DNA"/>
</dbReference>
<sequence length="587" mass="64458">MSDVYATRSAVDAGLVMNAPDMNKTEVNGYVQDRTFATMFPPVCLKNHWDAESLSTKYVLPGDLRIPLPVDPRPLFRNCTTYVTSTPANVWTPEAAEKRGSVGLKAQPGGSASRGVPYEVYVRNVNAESDLLLNHPQDKCDDNKWQAAADSDLFTNRAAPPQKKAESFLELARPIATIVPKGPYACRVAVDESSWSRSSRLFNNPTREDRVPGAAARTSEALLSKKAAVTARVATAPRVWPSNSVVFYCGPSAGDSSETLMRLAQALRARDWEVTIYTPGSTRQVEGLVYQHVGEFVPNDMYSCLVLWSTSDLLANFQYKPQARALVLNLEDADDKDAVCDRTVKDMVDKIIVRSAYHRSLYNCYGWSKFEIIPDALPTTLFTDAENRALSRERGRVLVTEYTMDLVAFVQQAWTRVKSTYPGAELHVWSTAGDEKAKVSALLTGSARGLGIVLHGQGSEEELVRERFKSNCHLILDRESPVSSAAARLSVLGGCIPIMPATGVYSEIRGVNVTGSPGAEATMIEYAKAISGLFKDEVGANELRRRGQMDESLKGYNATADEWLRVLKGLRGSSKPFSIGAYNSLFN</sequence>
<accession>A0A6C0KVS2</accession>
<proteinExistence type="predicted"/>
<name>A0A6C0KVS2_9ZZZZ</name>